<dbReference type="InterPro" id="IPR017896">
    <property type="entry name" value="4Fe4S_Fe-S-bd"/>
</dbReference>
<dbReference type="InterPro" id="IPR017900">
    <property type="entry name" value="4Fe4S_Fe_S_CS"/>
</dbReference>
<gene>
    <name evidence="2" type="ORF">S01H1_19059</name>
</gene>
<comment type="caution">
    <text evidence="2">The sequence shown here is derived from an EMBL/GenBank/DDBJ whole genome shotgun (WGS) entry which is preliminary data.</text>
</comment>
<organism evidence="2">
    <name type="scientific">marine sediment metagenome</name>
    <dbReference type="NCBI Taxonomy" id="412755"/>
    <lineage>
        <taxon>unclassified sequences</taxon>
        <taxon>metagenomes</taxon>
        <taxon>ecological metagenomes</taxon>
    </lineage>
</organism>
<dbReference type="AlphaFoldDB" id="X0TDB1"/>
<feature type="domain" description="4Fe-4S ferredoxin-type" evidence="1">
    <location>
        <begin position="96"/>
        <end position="124"/>
    </location>
</feature>
<accession>X0TDB1</accession>
<dbReference type="Gene3D" id="3.30.70.20">
    <property type="match status" value="1"/>
</dbReference>
<dbReference type="PROSITE" id="PS51379">
    <property type="entry name" value="4FE4S_FER_2"/>
    <property type="match status" value="2"/>
</dbReference>
<name>X0TDB1_9ZZZZ</name>
<evidence type="ECO:0000313" key="2">
    <source>
        <dbReference type="EMBL" id="GAF91498.1"/>
    </source>
</evidence>
<sequence length="143" mass="15398">AHRHVRRAGEAGLVHLIGRNKLDAVWLDVGPGERLLTVCNCCPCCCLWKMLPDLDPLFGGKVTKMEGVEVQVTQGCVGCGRCQEVCFVNAIQIEDGSAEIGDECRGCGRCVEVCPEGAITITVPDLADIESTIRRIEDAVDVT</sequence>
<dbReference type="SUPFAM" id="SSF54862">
    <property type="entry name" value="4Fe-4S ferredoxins"/>
    <property type="match status" value="1"/>
</dbReference>
<reference evidence="2" key="1">
    <citation type="journal article" date="2014" name="Front. Microbiol.">
        <title>High frequency of phylogenetically diverse reductive dehalogenase-homologous genes in deep subseafloor sedimentary metagenomes.</title>
        <authorList>
            <person name="Kawai M."/>
            <person name="Futagami T."/>
            <person name="Toyoda A."/>
            <person name="Takaki Y."/>
            <person name="Nishi S."/>
            <person name="Hori S."/>
            <person name="Arai W."/>
            <person name="Tsubouchi T."/>
            <person name="Morono Y."/>
            <person name="Uchiyama I."/>
            <person name="Ito T."/>
            <person name="Fujiyama A."/>
            <person name="Inagaki F."/>
            <person name="Takami H."/>
        </authorList>
    </citation>
    <scope>NUCLEOTIDE SEQUENCE</scope>
    <source>
        <strain evidence="2">Expedition CK06-06</strain>
    </source>
</reference>
<proteinExistence type="predicted"/>
<dbReference type="EMBL" id="BARS01010254">
    <property type="protein sequence ID" value="GAF91498.1"/>
    <property type="molecule type" value="Genomic_DNA"/>
</dbReference>
<feature type="non-terminal residue" evidence="2">
    <location>
        <position position="1"/>
    </location>
</feature>
<protein>
    <recommendedName>
        <fullName evidence="1">4Fe-4S ferredoxin-type domain-containing protein</fullName>
    </recommendedName>
</protein>
<feature type="domain" description="4Fe-4S ferredoxin-type" evidence="1">
    <location>
        <begin position="66"/>
        <end position="95"/>
    </location>
</feature>
<evidence type="ECO:0000259" key="1">
    <source>
        <dbReference type="PROSITE" id="PS51379"/>
    </source>
</evidence>
<dbReference type="PROSITE" id="PS00198">
    <property type="entry name" value="4FE4S_FER_1"/>
    <property type="match status" value="1"/>
</dbReference>
<dbReference type="Pfam" id="PF13187">
    <property type="entry name" value="Fer4_9"/>
    <property type="match status" value="1"/>
</dbReference>